<dbReference type="EMBL" id="CP036434">
    <property type="protein sequence ID" value="QDV08184.1"/>
    <property type="molecule type" value="Genomic_DNA"/>
</dbReference>
<accession>A0A518EVU0</accession>
<evidence type="ECO:0000313" key="1">
    <source>
        <dbReference type="EMBL" id="QDV08184.1"/>
    </source>
</evidence>
<keyword evidence="2" id="KW-1185">Reference proteome</keyword>
<dbReference type="Proteomes" id="UP000320390">
    <property type="component" value="Chromosome"/>
</dbReference>
<organism evidence="1 2">
    <name type="scientific">Saltatorellus ferox</name>
    <dbReference type="NCBI Taxonomy" id="2528018"/>
    <lineage>
        <taxon>Bacteria</taxon>
        <taxon>Pseudomonadati</taxon>
        <taxon>Planctomycetota</taxon>
        <taxon>Planctomycetia</taxon>
        <taxon>Planctomycetia incertae sedis</taxon>
        <taxon>Saltatorellus</taxon>
    </lineage>
</organism>
<dbReference type="AlphaFoldDB" id="A0A518EVU0"/>
<proteinExistence type="predicted"/>
<evidence type="ECO:0008006" key="3">
    <source>
        <dbReference type="Google" id="ProtNLM"/>
    </source>
</evidence>
<protein>
    <recommendedName>
        <fullName evidence="3">DUF2007 domain-containing protein</fullName>
    </recommendedName>
</protein>
<dbReference type="RefSeq" id="WP_419190348.1">
    <property type="nucleotide sequence ID" value="NZ_CP036434.1"/>
</dbReference>
<name>A0A518EVU0_9BACT</name>
<evidence type="ECO:0000313" key="2">
    <source>
        <dbReference type="Proteomes" id="UP000320390"/>
    </source>
</evidence>
<gene>
    <name evidence="1" type="ORF">Poly30_37200</name>
</gene>
<reference evidence="1 2" key="1">
    <citation type="submission" date="2019-02" db="EMBL/GenBank/DDBJ databases">
        <title>Deep-cultivation of Planctomycetes and their phenomic and genomic characterization uncovers novel biology.</title>
        <authorList>
            <person name="Wiegand S."/>
            <person name="Jogler M."/>
            <person name="Boedeker C."/>
            <person name="Pinto D."/>
            <person name="Vollmers J."/>
            <person name="Rivas-Marin E."/>
            <person name="Kohn T."/>
            <person name="Peeters S.H."/>
            <person name="Heuer A."/>
            <person name="Rast P."/>
            <person name="Oberbeckmann S."/>
            <person name="Bunk B."/>
            <person name="Jeske O."/>
            <person name="Meyerdierks A."/>
            <person name="Storesund J.E."/>
            <person name="Kallscheuer N."/>
            <person name="Luecker S."/>
            <person name="Lage O.M."/>
            <person name="Pohl T."/>
            <person name="Merkel B.J."/>
            <person name="Hornburger P."/>
            <person name="Mueller R.-W."/>
            <person name="Bruemmer F."/>
            <person name="Labrenz M."/>
            <person name="Spormann A.M."/>
            <person name="Op den Camp H."/>
            <person name="Overmann J."/>
            <person name="Amann R."/>
            <person name="Jetten M.S.M."/>
            <person name="Mascher T."/>
            <person name="Medema M.H."/>
            <person name="Devos D.P."/>
            <person name="Kaster A.-K."/>
            <person name="Ovreas L."/>
            <person name="Rohde M."/>
            <person name="Galperin M.Y."/>
            <person name="Jogler C."/>
        </authorList>
    </citation>
    <scope>NUCLEOTIDE SEQUENCE [LARGE SCALE GENOMIC DNA]</scope>
    <source>
        <strain evidence="1 2">Poly30</strain>
    </source>
</reference>
<sequence length="80" mass="8616">MSDLNFVVVHVASGFQEAQILAGFLESEGIATRVPGSGLSDEFGMSQKLTGMADVAVMERDLEKAKDIVAAWVERADRES</sequence>